<name>A0A382HLI4_9ZZZZ</name>
<sequence length="57" mass="6681">TEQLTPMEILQFRDAAFTTYHTYKPFLDKIKRKYGESAADNIKDMTSIKLKRKILGD</sequence>
<reference evidence="1" key="1">
    <citation type="submission" date="2018-05" db="EMBL/GenBank/DDBJ databases">
        <authorList>
            <person name="Lanie J.A."/>
            <person name="Ng W.-L."/>
            <person name="Kazmierczak K.M."/>
            <person name="Andrzejewski T.M."/>
            <person name="Davidsen T.M."/>
            <person name="Wayne K.J."/>
            <person name="Tettelin H."/>
            <person name="Glass J.I."/>
            <person name="Rusch D."/>
            <person name="Podicherti R."/>
            <person name="Tsui H.-C.T."/>
            <person name="Winkler M.E."/>
        </authorList>
    </citation>
    <scope>NUCLEOTIDE SEQUENCE</scope>
</reference>
<proteinExistence type="predicted"/>
<dbReference type="EMBL" id="UINC01061900">
    <property type="protein sequence ID" value="SVB87962.1"/>
    <property type="molecule type" value="Genomic_DNA"/>
</dbReference>
<organism evidence="1">
    <name type="scientific">marine metagenome</name>
    <dbReference type="NCBI Taxonomy" id="408172"/>
    <lineage>
        <taxon>unclassified sequences</taxon>
        <taxon>metagenomes</taxon>
        <taxon>ecological metagenomes</taxon>
    </lineage>
</organism>
<gene>
    <name evidence="1" type="ORF">METZ01_LOCUS240816</name>
</gene>
<dbReference type="AlphaFoldDB" id="A0A382HLI4"/>
<evidence type="ECO:0000313" key="1">
    <source>
        <dbReference type="EMBL" id="SVB87962.1"/>
    </source>
</evidence>
<accession>A0A382HLI4</accession>
<feature type="non-terminal residue" evidence="1">
    <location>
        <position position="1"/>
    </location>
</feature>
<protein>
    <submittedName>
        <fullName evidence="1">Uncharacterized protein</fullName>
    </submittedName>
</protein>